<keyword evidence="3" id="KW-1185">Reference proteome</keyword>
<dbReference type="Gene3D" id="3.40.50.150">
    <property type="entry name" value="Vaccinia Virus protein VP39"/>
    <property type="match status" value="1"/>
</dbReference>
<evidence type="ECO:0000313" key="2">
    <source>
        <dbReference type="EMBL" id="RXG91107.1"/>
    </source>
</evidence>
<protein>
    <submittedName>
        <fullName evidence="2">Class I SAM-dependent methyltransferase</fullName>
    </submittedName>
</protein>
<gene>
    <name evidence="2" type="ORF">EAS62_25640</name>
</gene>
<name>A0ABY0DGT9_9BRAD</name>
<dbReference type="InterPro" id="IPR041698">
    <property type="entry name" value="Methyltransf_25"/>
</dbReference>
<dbReference type="InterPro" id="IPR029063">
    <property type="entry name" value="SAM-dependent_MTases_sf"/>
</dbReference>
<comment type="caution">
    <text evidence="2">The sequence shown here is derived from an EMBL/GenBank/DDBJ whole genome shotgun (WGS) entry which is preliminary data.</text>
</comment>
<keyword evidence="2" id="KW-0489">Methyltransferase</keyword>
<feature type="domain" description="Methyltransferase" evidence="1">
    <location>
        <begin position="37"/>
        <end position="95"/>
    </location>
</feature>
<proteinExistence type="predicted"/>
<dbReference type="Pfam" id="PF13649">
    <property type="entry name" value="Methyltransf_25"/>
    <property type="match status" value="1"/>
</dbReference>
<keyword evidence="2" id="KW-0808">Transferase</keyword>
<reference evidence="2 3" key="1">
    <citation type="submission" date="2018-10" db="EMBL/GenBank/DDBJ databases">
        <title>Bradyrhizobium sp. nov., isolated from effective nodules of peanut in China.</title>
        <authorList>
            <person name="Li Y."/>
        </authorList>
    </citation>
    <scope>NUCLEOTIDE SEQUENCE [LARGE SCALE GENOMIC DNA]</scope>
    <source>
        <strain evidence="2 3">CCBAU 51781</strain>
    </source>
</reference>
<dbReference type="EMBL" id="RDRA01000015">
    <property type="protein sequence ID" value="RXG91107.1"/>
    <property type="molecule type" value="Genomic_DNA"/>
</dbReference>
<dbReference type="RefSeq" id="WP_128941260.1">
    <property type="nucleotide sequence ID" value="NZ_RDRA01000015.1"/>
</dbReference>
<organism evidence="2 3">
    <name type="scientific">Bradyrhizobium zhanjiangense</name>
    <dbReference type="NCBI Taxonomy" id="1325107"/>
    <lineage>
        <taxon>Bacteria</taxon>
        <taxon>Pseudomonadati</taxon>
        <taxon>Pseudomonadota</taxon>
        <taxon>Alphaproteobacteria</taxon>
        <taxon>Hyphomicrobiales</taxon>
        <taxon>Nitrobacteraceae</taxon>
        <taxon>Bradyrhizobium</taxon>
    </lineage>
</organism>
<evidence type="ECO:0000313" key="3">
    <source>
        <dbReference type="Proteomes" id="UP000289946"/>
    </source>
</evidence>
<dbReference type="GO" id="GO:0032259">
    <property type="term" value="P:methylation"/>
    <property type="evidence" value="ECO:0007669"/>
    <property type="project" value="UniProtKB-KW"/>
</dbReference>
<accession>A0ABY0DGT9</accession>
<dbReference type="GO" id="GO:0008168">
    <property type="term" value="F:methyltransferase activity"/>
    <property type="evidence" value="ECO:0007669"/>
    <property type="project" value="UniProtKB-KW"/>
</dbReference>
<sequence>MGIYQEQILPILINFSMRQKNLAACRRRVVPAAQGRVLEIGIGSGLNLPFYSPTVQQVIGLDPSPKLLAMARRTERPGSGKVEFVEGSAEESGCHLNRAIGVLIEGASFQFDRLETGYMRGPKPMTFMYEGSARPR</sequence>
<dbReference type="SUPFAM" id="SSF53335">
    <property type="entry name" value="S-adenosyl-L-methionine-dependent methyltransferases"/>
    <property type="match status" value="1"/>
</dbReference>
<dbReference type="Proteomes" id="UP000289946">
    <property type="component" value="Unassembled WGS sequence"/>
</dbReference>
<dbReference type="CDD" id="cd02440">
    <property type="entry name" value="AdoMet_MTases"/>
    <property type="match status" value="1"/>
</dbReference>
<evidence type="ECO:0000259" key="1">
    <source>
        <dbReference type="Pfam" id="PF13649"/>
    </source>
</evidence>